<evidence type="ECO:0000313" key="8">
    <source>
        <dbReference type="EMBL" id="KKP31492.1"/>
    </source>
</evidence>
<dbReference type="InterPro" id="IPR045584">
    <property type="entry name" value="Pilin-like"/>
</dbReference>
<sequence length="153" mass="16000">MIIKNNKRIVNDAFTLIELLVVISIIGILVAVSVFGLAGARESSRDARRKADLELIRSGLELYEADCNAYPATAKIVSGSALKGSPPPTICSASNTYISAVPADPITGRSYRYATTASGYEICASLEQSGLSAITCGGSSNCGTSCNYKVTNP</sequence>
<dbReference type="NCBIfam" id="TIGR02532">
    <property type="entry name" value="IV_pilin_GFxxxE"/>
    <property type="match status" value="1"/>
</dbReference>
<gene>
    <name evidence="8" type="ORF">UR21_C0009G0073</name>
</gene>
<evidence type="ECO:0000256" key="1">
    <source>
        <dbReference type="ARBA" id="ARBA00004167"/>
    </source>
</evidence>
<evidence type="ECO:0000256" key="2">
    <source>
        <dbReference type="ARBA" id="ARBA00022481"/>
    </source>
</evidence>
<dbReference type="GO" id="GO:0015628">
    <property type="term" value="P:protein secretion by the type II secretion system"/>
    <property type="evidence" value="ECO:0007669"/>
    <property type="project" value="InterPro"/>
</dbReference>
<dbReference type="Pfam" id="PF07963">
    <property type="entry name" value="N_methyl"/>
    <property type="match status" value="1"/>
</dbReference>
<reference evidence="8 9" key="1">
    <citation type="journal article" date="2015" name="Nature">
        <title>rRNA introns, odd ribosomes, and small enigmatic genomes across a large radiation of phyla.</title>
        <authorList>
            <person name="Brown C.T."/>
            <person name="Hug L.A."/>
            <person name="Thomas B.C."/>
            <person name="Sharon I."/>
            <person name="Castelle C.J."/>
            <person name="Singh A."/>
            <person name="Wilkins M.J."/>
            <person name="Williams K.H."/>
            <person name="Banfield J.F."/>
        </authorList>
    </citation>
    <scope>NUCLEOTIDE SEQUENCE [LARGE SCALE GENOMIC DNA]</scope>
</reference>
<evidence type="ECO:0000256" key="6">
    <source>
        <dbReference type="SAM" id="Phobius"/>
    </source>
</evidence>
<evidence type="ECO:0000256" key="4">
    <source>
        <dbReference type="ARBA" id="ARBA00022989"/>
    </source>
</evidence>
<dbReference type="PANTHER" id="PTHR30093">
    <property type="entry name" value="GENERAL SECRETION PATHWAY PROTEIN G"/>
    <property type="match status" value="1"/>
</dbReference>
<proteinExistence type="predicted"/>
<dbReference type="GO" id="GO:0015627">
    <property type="term" value="C:type II protein secretion system complex"/>
    <property type="evidence" value="ECO:0007669"/>
    <property type="project" value="InterPro"/>
</dbReference>
<organism evidence="8 9">
    <name type="scientific">Candidatus Woesebacteria bacterium GW2011_GWC2_31_9</name>
    <dbReference type="NCBI Taxonomy" id="1618586"/>
    <lineage>
        <taxon>Bacteria</taxon>
        <taxon>Candidatus Woeseibacteriota</taxon>
    </lineage>
</organism>
<name>A0A0G0BKB0_9BACT</name>
<dbReference type="Pfam" id="PF08334">
    <property type="entry name" value="T2SSG"/>
    <property type="match status" value="1"/>
</dbReference>
<dbReference type="PRINTS" id="PR00813">
    <property type="entry name" value="BCTERIALGSPG"/>
</dbReference>
<dbReference type="Proteomes" id="UP000034803">
    <property type="component" value="Unassembled WGS sequence"/>
</dbReference>
<keyword evidence="5 6" id="KW-0472">Membrane</keyword>
<evidence type="ECO:0000256" key="3">
    <source>
        <dbReference type="ARBA" id="ARBA00022692"/>
    </source>
</evidence>
<dbReference type="Gene3D" id="3.30.700.10">
    <property type="entry name" value="Glycoprotein, Type 4 Pilin"/>
    <property type="match status" value="1"/>
</dbReference>
<keyword evidence="2" id="KW-0488">Methylation</keyword>
<evidence type="ECO:0000313" key="9">
    <source>
        <dbReference type="Proteomes" id="UP000034803"/>
    </source>
</evidence>
<feature type="domain" description="Type II secretion system protein GspG C-terminal" evidence="7">
    <location>
        <begin position="40"/>
        <end position="122"/>
    </location>
</feature>
<keyword evidence="4 6" id="KW-1133">Transmembrane helix</keyword>
<dbReference type="PANTHER" id="PTHR30093:SF44">
    <property type="entry name" value="TYPE II SECRETION SYSTEM CORE PROTEIN G"/>
    <property type="match status" value="1"/>
</dbReference>
<comment type="subcellular location">
    <subcellularLocation>
        <location evidence="1">Membrane</location>
        <topology evidence="1">Single-pass membrane protein</topology>
    </subcellularLocation>
</comment>
<dbReference type="InterPro" id="IPR013545">
    <property type="entry name" value="T2SS_protein-GspG_C"/>
</dbReference>
<dbReference type="GO" id="GO:0016020">
    <property type="term" value="C:membrane"/>
    <property type="evidence" value="ECO:0007669"/>
    <property type="project" value="UniProtKB-SubCell"/>
</dbReference>
<dbReference type="EMBL" id="LBOI01000009">
    <property type="protein sequence ID" value="KKP31492.1"/>
    <property type="molecule type" value="Genomic_DNA"/>
</dbReference>
<accession>A0A0G0BKB0</accession>
<evidence type="ECO:0000256" key="5">
    <source>
        <dbReference type="ARBA" id="ARBA00023136"/>
    </source>
</evidence>
<dbReference type="SUPFAM" id="SSF54523">
    <property type="entry name" value="Pili subunits"/>
    <property type="match status" value="1"/>
</dbReference>
<protein>
    <submittedName>
        <fullName evidence="8">Fimbrial protein pilin</fullName>
    </submittedName>
</protein>
<dbReference type="AlphaFoldDB" id="A0A0G0BKB0"/>
<dbReference type="InterPro" id="IPR000983">
    <property type="entry name" value="Bac_GSPG_pilin"/>
</dbReference>
<dbReference type="InterPro" id="IPR012902">
    <property type="entry name" value="N_methyl_site"/>
</dbReference>
<keyword evidence="3 6" id="KW-0812">Transmembrane</keyword>
<comment type="caution">
    <text evidence="8">The sequence shown here is derived from an EMBL/GenBank/DDBJ whole genome shotgun (WGS) entry which is preliminary data.</text>
</comment>
<evidence type="ECO:0000259" key="7">
    <source>
        <dbReference type="Pfam" id="PF08334"/>
    </source>
</evidence>
<feature type="transmembrane region" description="Helical" evidence="6">
    <location>
        <begin position="20"/>
        <end position="40"/>
    </location>
</feature>